<evidence type="ECO:0000313" key="6">
    <source>
        <dbReference type="Proteomes" id="UP001285441"/>
    </source>
</evidence>
<dbReference type="InterPro" id="IPR051531">
    <property type="entry name" value="N-acetyltransferase"/>
</dbReference>
<evidence type="ECO:0000256" key="2">
    <source>
        <dbReference type="ARBA" id="ARBA00023315"/>
    </source>
</evidence>
<dbReference type="Gene3D" id="3.40.630.30">
    <property type="match status" value="1"/>
</dbReference>
<dbReference type="SUPFAM" id="SSF55729">
    <property type="entry name" value="Acyl-CoA N-acyltransferases (Nat)"/>
    <property type="match status" value="1"/>
</dbReference>
<proteinExistence type="inferred from homology"/>
<comment type="similarity">
    <text evidence="3">Belongs to the acetyltransferase family. RimJ subfamily.</text>
</comment>
<keyword evidence="6" id="KW-1185">Reference proteome</keyword>
<reference evidence="5" key="1">
    <citation type="journal article" date="2023" name="Mol. Phylogenet. Evol.">
        <title>Genome-scale phylogeny and comparative genomics of the fungal order Sordariales.</title>
        <authorList>
            <person name="Hensen N."/>
            <person name="Bonometti L."/>
            <person name="Westerberg I."/>
            <person name="Brannstrom I.O."/>
            <person name="Guillou S."/>
            <person name="Cros-Aarteil S."/>
            <person name="Calhoun S."/>
            <person name="Haridas S."/>
            <person name="Kuo A."/>
            <person name="Mondo S."/>
            <person name="Pangilinan J."/>
            <person name="Riley R."/>
            <person name="LaButti K."/>
            <person name="Andreopoulos B."/>
            <person name="Lipzen A."/>
            <person name="Chen C."/>
            <person name="Yan M."/>
            <person name="Daum C."/>
            <person name="Ng V."/>
            <person name="Clum A."/>
            <person name="Steindorff A."/>
            <person name="Ohm R.A."/>
            <person name="Martin F."/>
            <person name="Silar P."/>
            <person name="Natvig D.O."/>
            <person name="Lalanne C."/>
            <person name="Gautier V."/>
            <person name="Ament-Velasquez S.L."/>
            <person name="Kruys A."/>
            <person name="Hutchinson M.I."/>
            <person name="Powell A.J."/>
            <person name="Barry K."/>
            <person name="Miller A.N."/>
            <person name="Grigoriev I.V."/>
            <person name="Debuchy R."/>
            <person name="Gladieux P."/>
            <person name="Hiltunen Thoren M."/>
            <person name="Johannesson H."/>
        </authorList>
    </citation>
    <scope>NUCLEOTIDE SEQUENCE</scope>
    <source>
        <strain evidence="5">CBS 232.78</strain>
    </source>
</reference>
<protein>
    <submittedName>
        <fullName evidence="5">Acyl-CoA N-acyltransferase</fullName>
    </submittedName>
</protein>
<evidence type="ECO:0000256" key="1">
    <source>
        <dbReference type="ARBA" id="ARBA00022679"/>
    </source>
</evidence>
<evidence type="ECO:0000259" key="4">
    <source>
        <dbReference type="PROSITE" id="PS51186"/>
    </source>
</evidence>
<dbReference type="Proteomes" id="UP001285441">
    <property type="component" value="Unassembled WGS sequence"/>
</dbReference>
<evidence type="ECO:0000256" key="3">
    <source>
        <dbReference type="ARBA" id="ARBA00038502"/>
    </source>
</evidence>
<dbReference type="AlphaFoldDB" id="A0AAE0K9Q2"/>
<name>A0AAE0K9Q2_9PEZI</name>
<organism evidence="5 6">
    <name type="scientific">Podospora didyma</name>
    <dbReference type="NCBI Taxonomy" id="330526"/>
    <lineage>
        <taxon>Eukaryota</taxon>
        <taxon>Fungi</taxon>
        <taxon>Dikarya</taxon>
        <taxon>Ascomycota</taxon>
        <taxon>Pezizomycotina</taxon>
        <taxon>Sordariomycetes</taxon>
        <taxon>Sordariomycetidae</taxon>
        <taxon>Sordariales</taxon>
        <taxon>Podosporaceae</taxon>
        <taxon>Podospora</taxon>
    </lineage>
</organism>
<keyword evidence="2" id="KW-0012">Acyltransferase</keyword>
<accession>A0AAE0K9Q2</accession>
<dbReference type="PROSITE" id="PS51186">
    <property type="entry name" value="GNAT"/>
    <property type="match status" value="1"/>
</dbReference>
<reference evidence="5" key="2">
    <citation type="submission" date="2023-06" db="EMBL/GenBank/DDBJ databases">
        <authorList>
            <consortium name="Lawrence Berkeley National Laboratory"/>
            <person name="Haridas S."/>
            <person name="Hensen N."/>
            <person name="Bonometti L."/>
            <person name="Westerberg I."/>
            <person name="Brannstrom I.O."/>
            <person name="Guillou S."/>
            <person name="Cros-Aarteil S."/>
            <person name="Calhoun S."/>
            <person name="Kuo A."/>
            <person name="Mondo S."/>
            <person name="Pangilinan J."/>
            <person name="Riley R."/>
            <person name="LaButti K."/>
            <person name="Andreopoulos B."/>
            <person name="Lipzen A."/>
            <person name="Chen C."/>
            <person name="Yanf M."/>
            <person name="Daum C."/>
            <person name="Ng V."/>
            <person name="Clum A."/>
            <person name="Steindorff A."/>
            <person name="Ohm R."/>
            <person name="Martin F."/>
            <person name="Silar P."/>
            <person name="Natvig D."/>
            <person name="Lalanne C."/>
            <person name="Gautier V."/>
            <person name="Ament-velasquez S.L."/>
            <person name="Kruys A."/>
            <person name="Hutchinson M.I."/>
            <person name="Powell A.J."/>
            <person name="Barry K."/>
            <person name="Miller A.N."/>
            <person name="Grigoriev I.V."/>
            <person name="Debuchy R."/>
            <person name="Gladieux P."/>
            <person name="Thoren M.H."/>
            <person name="Johannesson H."/>
        </authorList>
    </citation>
    <scope>NUCLEOTIDE SEQUENCE</scope>
    <source>
        <strain evidence="5">CBS 232.78</strain>
    </source>
</reference>
<dbReference type="GO" id="GO:0016747">
    <property type="term" value="F:acyltransferase activity, transferring groups other than amino-acyl groups"/>
    <property type="evidence" value="ECO:0007669"/>
    <property type="project" value="InterPro"/>
</dbReference>
<dbReference type="EMBL" id="JAULSW010000008">
    <property type="protein sequence ID" value="KAK3372684.1"/>
    <property type="molecule type" value="Genomic_DNA"/>
</dbReference>
<dbReference type="InterPro" id="IPR000182">
    <property type="entry name" value="GNAT_dom"/>
</dbReference>
<dbReference type="PANTHER" id="PTHR43792:SF8">
    <property type="entry name" value="[RIBOSOMAL PROTEIN US5]-ALANINE N-ACETYLTRANSFERASE"/>
    <property type="match status" value="1"/>
</dbReference>
<feature type="domain" description="N-acetyltransferase" evidence="4">
    <location>
        <begin position="30"/>
        <end position="195"/>
    </location>
</feature>
<sequence>MSTTPVTAPSPLPTASSSSFPPPILSLSKSTIRRIRPADAAALVKTANNPAVARSLRSTFPSPYTPADAEKWIAHCTAAPLPGYSFAICDAATDELIGGLSLRALTVDEAKTWEMGYYLAEPYWGRGIVSEAAAAFARWAFARWGEEELVRLEAGVYSSNPGSAKVLEKAGFVFEGRRRRAVVKRGEVLDVLMYGLTREDVKGET</sequence>
<evidence type="ECO:0000313" key="5">
    <source>
        <dbReference type="EMBL" id="KAK3372684.1"/>
    </source>
</evidence>
<gene>
    <name evidence="5" type="ORF">B0H63DRAFT_302442</name>
</gene>
<dbReference type="Pfam" id="PF13302">
    <property type="entry name" value="Acetyltransf_3"/>
    <property type="match status" value="1"/>
</dbReference>
<dbReference type="InterPro" id="IPR016181">
    <property type="entry name" value="Acyl_CoA_acyltransferase"/>
</dbReference>
<dbReference type="PANTHER" id="PTHR43792">
    <property type="entry name" value="GNAT FAMILY, PUTATIVE (AFU_ORTHOLOGUE AFUA_3G00765)-RELATED-RELATED"/>
    <property type="match status" value="1"/>
</dbReference>
<keyword evidence="1" id="KW-0808">Transferase</keyword>
<comment type="caution">
    <text evidence="5">The sequence shown here is derived from an EMBL/GenBank/DDBJ whole genome shotgun (WGS) entry which is preliminary data.</text>
</comment>